<dbReference type="OrthoDB" id="1334205at2759"/>
<feature type="disulfide bond" evidence="1">
    <location>
        <begin position="63"/>
        <end position="80"/>
    </location>
</feature>
<keyword evidence="2" id="KW-1133">Transmembrane helix</keyword>
<dbReference type="PROSITE" id="PS51448">
    <property type="entry name" value="P_TREFOIL_2"/>
    <property type="match status" value="1"/>
</dbReference>
<organism evidence="4 5">
    <name type="scientific">Allacma fusca</name>
    <dbReference type="NCBI Taxonomy" id="39272"/>
    <lineage>
        <taxon>Eukaryota</taxon>
        <taxon>Metazoa</taxon>
        <taxon>Ecdysozoa</taxon>
        <taxon>Arthropoda</taxon>
        <taxon>Hexapoda</taxon>
        <taxon>Collembola</taxon>
        <taxon>Symphypleona</taxon>
        <taxon>Sminthuridae</taxon>
        <taxon>Allacma</taxon>
    </lineage>
</organism>
<protein>
    <recommendedName>
        <fullName evidence="3">P-type domain-containing protein</fullName>
    </recommendedName>
</protein>
<keyword evidence="2" id="KW-0812">Transmembrane</keyword>
<dbReference type="Pfam" id="PF00088">
    <property type="entry name" value="Trefoil"/>
    <property type="match status" value="1"/>
</dbReference>
<evidence type="ECO:0000313" key="5">
    <source>
        <dbReference type="Proteomes" id="UP000708208"/>
    </source>
</evidence>
<dbReference type="GO" id="GO:0004558">
    <property type="term" value="F:alpha-1,4-glucosidase activity"/>
    <property type="evidence" value="ECO:0007669"/>
    <property type="project" value="TreeGrafter"/>
</dbReference>
<keyword evidence="2" id="KW-0472">Membrane</keyword>
<accession>A0A8J2KC57</accession>
<evidence type="ECO:0000313" key="4">
    <source>
        <dbReference type="EMBL" id="CAG7733582.1"/>
    </source>
</evidence>
<keyword evidence="5" id="KW-1185">Reference proteome</keyword>
<comment type="caution">
    <text evidence="1">Lacks conserved residue(s) required for the propagation of feature annotation.</text>
</comment>
<evidence type="ECO:0000256" key="2">
    <source>
        <dbReference type="SAM" id="Phobius"/>
    </source>
</evidence>
<dbReference type="Proteomes" id="UP000708208">
    <property type="component" value="Unassembled WGS sequence"/>
</dbReference>
<dbReference type="InterPro" id="IPR000519">
    <property type="entry name" value="P_trefoil_dom"/>
</dbReference>
<feature type="non-terminal residue" evidence="4">
    <location>
        <position position="225"/>
    </location>
</feature>
<dbReference type="SMART" id="SM00018">
    <property type="entry name" value="PD"/>
    <property type="match status" value="1"/>
</dbReference>
<dbReference type="CDD" id="cd00111">
    <property type="entry name" value="Trefoil"/>
    <property type="match status" value="1"/>
</dbReference>
<dbReference type="PANTHER" id="PTHR22762">
    <property type="entry name" value="ALPHA-GLUCOSIDASE"/>
    <property type="match status" value="1"/>
</dbReference>
<feature type="non-terminal residue" evidence="4">
    <location>
        <position position="1"/>
    </location>
</feature>
<gene>
    <name evidence="4" type="ORF">AFUS01_LOCUS22015</name>
</gene>
<name>A0A8J2KC57_9HEXA</name>
<evidence type="ECO:0000256" key="1">
    <source>
        <dbReference type="PROSITE-ProRule" id="PRU00779"/>
    </source>
</evidence>
<evidence type="ECO:0000259" key="3">
    <source>
        <dbReference type="PROSITE" id="PS51448"/>
    </source>
</evidence>
<proteinExistence type="predicted"/>
<feature type="domain" description="P-type" evidence="3">
    <location>
        <begin position="41"/>
        <end position="84"/>
    </location>
</feature>
<dbReference type="PANTHER" id="PTHR22762:SF133">
    <property type="entry name" value="P-TYPE DOMAIN-CONTAINING PROTEIN"/>
    <property type="match status" value="1"/>
</dbReference>
<keyword evidence="1" id="KW-1015">Disulfide bond</keyword>
<dbReference type="AlphaFoldDB" id="A0A8J2KC57"/>
<feature type="transmembrane region" description="Helical" evidence="2">
    <location>
        <begin position="21"/>
        <end position="40"/>
    </location>
</feature>
<reference evidence="4" key="1">
    <citation type="submission" date="2021-06" db="EMBL/GenBank/DDBJ databases">
        <authorList>
            <person name="Hodson N. C."/>
            <person name="Mongue J. A."/>
            <person name="Jaron S. K."/>
        </authorList>
    </citation>
    <scope>NUCLEOTIDE SEQUENCE</scope>
</reference>
<comment type="caution">
    <text evidence="4">The sequence shown here is derived from an EMBL/GenBank/DDBJ whole genome shotgun (WGS) entry which is preliminary data.</text>
</comment>
<dbReference type="EMBL" id="CAJVCH010251363">
    <property type="protein sequence ID" value="CAG7733582.1"/>
    <property type="molecule type" value="Genomic_DNA"/>
</dbReference>
<sequence>TDSGCTFTDQLFCQKDSIMKFVFAFALLFVAANCSVLPSADECTEVKDRVDCHPDPDANEENCHARGCSWCQANAGEPWCFTKPDHGYVMTAIQSTEKGYRVTLSRTSNASYFGGDADELTADFEMQSDERLRIRITNGQPRFEVPITINPPPKPYTDPLYSISFPQNSAFKVTRKETGAVLLDTSLGGLTFSDQFIQFSTRVASKNVYGIGENEQKTYRHQFEK</sequence>